<reference evidence="1" key="1">
    <citation type="submission" date="2023-10" db="EMBL/GenBank/DDBJ databases">
        <authorList>
            <person name="Chen Y."/>
            <person name="Shah S."/>
            <person name="Dougan E. K."/>
            <person name="Thang M."/>
            <person name="Chan C."/>
        </authorList>
    </citation>
    <scope>NUCLEOTIDE SEQUENCE [LARGE SCALE GENOMIC DNA]</scope>
</reference>
<sequence>MALLPRLRLYRAEGNAAEAAEFFNELLPGRVVTVHYGDDRGMWHEREELASGADGDGHDMASLTLGATPARQRPAGRVYRFRAYPTEAELLQLVRAARRAARDADLVVSEPPYYMRDAEVLGDGATVSFGGAPGFYRRMARKAPPPGMSWIAAKTVTGETQKGDEITPGVGDVLWGESGLHGLSSGFIVPMELEVLDDFPLSGERSYEWLFEHIVEHGGTPEDVDQVDGSNLACVEVVARAYQLVEETMGGMKVGGVEHYIGRSNQSARRGVAVAPGLAKCATEQLAKETEIQKQRRKCFNLLGGYTAPQCTPERPSDLGDLLLPRVRGLHRQMEAPAGASAQEACSELSGRPCLHYDTSNDLPLRSDAPRFVSWPNLGNEPGWLADRLGPRDRCSLLDLDHALLLPPRSFDAVAEEGGGPTLYMDPVLERDCALYIESVKSGISRGVFVPGKTRVEGVGVFFVAEDFLIRMVLDCRRSNQRFQPSPPVSLFSAAGFADLEVPLGTSLYFAGVDVQSAFYQRKLPAYLRPLFCLPVVAAGELGVGELDGHRVAPWARLYPQLAAAPMGWSWALYFAQRARERALDQRPPAHSLYVDNALVVGTDREEVARVRQLASQTLEAAGLAVHDESDAAEAMVMLGRQLEGRPARATLAPRRFWKLRLGIGFLLQRRPWVTSRDIDHLLGHCTFAALCRRESLGCFGAVYGFVQQGYQRARPLWASARKELMIFRGILIALEARLDAPWSPQVVVADACETGRASAPAAWGVADVAAAGRWHERWRFRRAREGDGTLRPRDRAARTAAAALLEADPSHAALRGESSKNFPDVSAHYLRRSKWKLMRYVPTFRKVPMHREEARGDLHAVKLILSGADSWGKKHAVFGGNLALALALSKGLRGAAAETAHAGAATGCATGPGCSVARAARRSCGASRDSGRVPRSLAPRVRLARAVGLLTRRLEARPFLPSFAPPTSAAVPTRELLGSGGQARGTTRQLSIAETAALGKRSRHQYRNLLEQFLMASELPTLGAAAPLLDAAVVRFFDELYLAGKAASTGEKLIAAIAMRVPDYQFKGRLRLCRIGGKKEMALYWLLMVDTYLRPGEAFRLTKGQMVPSQAEMPNVTIHISPDYLKRPAQAVWSPMTTAARAYCMRANVELHVQRNSV</sequence>
<keyword evidence="2" id="KW-1185">Reference proteome</keyword>
<comment type="caution">
    <text evidence="1">The sequence shown here is derived from an EMBL/GenBank/DDBJ whole genome shotgun (WGS) entry which is preliminary data.</text>
</comment>
<accession>A0ABN9W4Q3</accession>
<dbReference type="Proteomes" id="UP001189429">
    <property type="component" value="Unassembled WGS sequence"/>
</dbReference>
<gene>
    <name evidence="1" type="ORF">PCOR1329_LOCUS64020</name>
</gene>
<dbReference type="InterPro" id="IPR043502">
    <property type="entry name" value="DNA/RNA_pol_sf"/>
</dbReference>
<protein>
    <recommendedName>
        <fullName evidence="3">RNA-dependent RNA polymerase</fullName>
    </recommendedName>
</protein>
<evidence type="ECO:0008006" key="3">
    <source>
        <dbReference type="Google" id="ProtNLM"/>
    </source>
</evidence>
<dbReference type="EMBL" id="CAUYUJ010018148">
    <property type="protein sequence ID" value="CAK0881076.1"/>
    <property type="molecule type" value="Genomic_DNA"/>
</dbReference>
<dbReference type="SUPFAM" id="SSF56672">
    <property type="entry name" value="DNA/RNA polymerases"/>
    <property type="match status" value="1"/>
</dbReference>
<evidence type="ECO:0000313" key="1">
    <source>
        <dbReference type="EMBL" id="CAK0881076.1"/>
    </source>
</evidence>
<evidence type="ECO:0000313" key="2">
    <source>
        <dbReference type="Proteomes" id="UP001189429"/>
    </source>
</evidence>
<name>A0ABN9W4Q3_9DINO</name>
<proteinExistence type="predicted"/>
<organism evidence="1 2">
    <name type="scientific">Prorocentrum cordatum</name>
    <dbReference type="NCBI Taxonomy" id="2364126"/>
    <lineage>
        <taxon>Eukaryota</taxon>
        <taxon>Sar</taxon>
        <taxon>Alveolata</taxon>
        <taxon>Dinophyceae</taxon>
        <taxon>Prorocentrales</taxon>
        <taxon>Prorocentraceae</taxon>
        <taxon>Prorocentrum</taxon>
    </lineage>
</organism>